<feature type="domain" description="DUF4350" evidence="2">
    <location>
        <begin position="43"/>
        <end position="207"/>
    </location>
</feature>
<evidence type="ECO:0000259" key="2">
    <source>
        <dbReference type="Pfam" id="PF14258"/>
    </source>
</evidence>
<feature type="transmembrane region" description="Helical" evidence="1">
    <location>
        <begin position="239"/>
        <end position="256"/>
    </location>
</feature>
<keyword evidence="1" id="KW-0472">Membrane</keyword>
<evidence type="ECO:0000256" key="1">
    <source>
        <dbReference type="SAM" id="Phobius"/>
    </source>
</evidence>
<evidence type="ECO:0000313" key="3">
    <source>
        <dbReference type="EMBL" id="BAM46716.1"/>
    </source>
</evidence>
<keyword evidence="1" id="KW-1133">Transmembrane helix</keyword>
<dbReference type="OrthoDB" id="2935725at2"/>
<proteinExistence type="predicted"/>
<feature type="transmembrane region" description="Helical" evidence="1">
    <location>
        <begin position="12"/>
        <end position="30"/>
    </location>
</feature>
<dbReference type="EMBL" id="AP012050">
    <property type="protein sequence ID" value="BAM46716.1"/>
    <property type="molecule type" value="Genomic_DNA"/>
</dbReference>
<evidence type="ECO:0000313" key="4">
    <source>
        <dbReference type="Proteomes" id="UP000006294"/>
    </source>
</evidence>
<organism evidence="3 4">
    <name type="scientific">Amphibacillus xylanus (strain ATCC 51415 / DSM 6626 / JCM 7361 / LMG 17667 / NBRC 15112 / Ep01)</name>
    <dbReference type="NCBI Taxonomy" id="698758"/>
    <lineage>
        <taxon>Bacteria</taxon>
        <taxon>Bacillati</taxon>
        <taxon>Bacillota</taxon>
        <taxon>Bacilli</taxon>
        <taxon>Bacillales</taxon>
        <taxon>Bacillaceae</taxon>
        <taxon>Amphibacillus</taxon>
    </lineage>
</organism>
<reference evidence="3 4" key="1">
    <citation type="submission" date="2011-01" db="EMBL/GenBank/DDBJ databases">
        <title>Whole genome sequence of Amphibacillus xylinus NBRC 15112.</title>
        <authorList>
            <person name="Nakazawa H."/>
            <person name="Katano Y."/>
            <person name="Nakamura S."/>
            <person name="Sasagawa M."/>
            <person name="Fukada J."/>
            <person name="Arai T."/>
            <person name="Sasakura N."/>
            <person name="Mochizuki D."/>
            <person name="Hosoyama A."/>
            <person name="Harada K."/>
            <person name="Horikawa H."/>
            <person name="Kato Y."/>
            <person name="Harada T."/>
            <person name="Sasaki K."/>
            <person name="Sekiguchi M."/>
            <person name="Hodoyama M."/>
            <person name="Nishiko R."/>
            <person name="Narita H."/>
            <person name="Hanamaki A."/>
            <person name="Hata C."/>
            <person name="Konno Y."/>
            <person name="Niimura Y."/>
            <person name="Yamazaki S."/>
            <person name="Fujita N."/>
        </authorList>
    </citation>
    <scope>NUCLEOTIDE SEQUENCE [LARGE SCALE GENOMIC DNA]</scope>
    <source>
        <strain evidence="4">ATCC 51415 / DSM 6626 / JCM 7361 / LMG 17667 / NBRC 15112 / Ep01</strain>
    </source>
</reference>
<dbReference type="Proteomes" id="UP000006294">
    <property type="component" value="Chromosome"/>
</dbReference>
<dbReference type="PATRIC" id="fig|698758.3.peg.585"/>
<dbReference type="RefSeq" id="WP_015009321.1">
    <property type="nucleotide sequence ID" value="NC_018704.1"/>
</dbReference>
<dbReference type="AlphaFoldDB" id="K0J2I1"/>
<accession>K0J2I1</accession>
<dbReference type="eggNOG" id="ENOG502Z89S">
    <property type="taxonomic scope" value="Bacteria"/>
</dbReference>
<dbReference type="InterPro" id="IPR025646">
    <property type="entry name" value="DUF4350"/>
</dbReference>
<gene>
    <name evidence="3" type="ordered locus">AXY_05840</name>
</gene>
<sequence length="376" mass="43113">MIKQFISEKKSILLFLSLIGLLIIASFYLAEPALEEYPAYRVDSPAPDGTKAFYQSLETLSVPVERFTKHPNQLKVDGDIALFLFGPPLLMEQHLIDHYLNFVDRGGTIFIVADQHTELFPFNIEPVSLLDESGSINVDGELYQAELNSWIRLSPSADDQILITDDYGVIALSKSFGSGEIIQMIEPSWFTNELILAEDHLEIIASVLSDKDFDRLYFETYHYLTGTKLTVLDITPDPILLLGMILITLVVMYLWLKGKRFGPALSLREQEVRFGDERIRALANWQIKGRNFHEALMTQVNFLKLTIFERVGIPTSTDMSDYQQVLQRLLVDYTDKSIKEFIDQLEAVLDSGHVNKQEFLEWTKRIDQIQRRVEAK</sequence>
<dbReference type="KEGG" id="axl:AXY_05840"/>
<keyword evidence="4" id="KW-1185">Reference proteome</keyword>
<dbReference type="HOGENOM" id="CLU_739031_0_0_9"/>
<name>K0J2I1_AMPXN</name>
<dbReference type="Pfam" id="PF14258">
    <property type="entry name" value="DUF4350"/>
    <property type="match status" value="1"/>
</dbReference>
<protein>
    <recommendedName>
        <fullName evidence="2">DUF4350 domain-containing protein</fullName>
    </recommendedName>
</protein>
<dbReference type="STRING" id="698758.AXY_05840"/>
<keyword evidence="1" id="KW-0812">Transmembrane</keyword>